<evidence type="ECO:0000313" key="3">
    <source>
        <dbReference type="Proteomes" id="UP000231292"/>
    </source>
</evidence>
<proteinExistence type="predicted"/>
<name>A0A2G9YHS5_9BACT</name>
<reference evidence="2 3" key="1">
    <citation type="submission" date="2017-09" db="EMBL/GenBank/DDBJ databases">
        <title>Depth-based differentiation of microbial function through sediment-hosted aquifers and enrichment of novel symbionts in the deep terrestrial subsurface.</title>
        <authorList>
            <person name="Probst A.J."/>
            <person name="Ladd B."/>
            <person name="Jarett J.K."/>
            <person name="Geller-Mcgrath D.E."/>
            <person name="Sieber C.M."/>
            <person name="Emerson J.B."/>
            <person name="Anantharaman K."/>
            <person name="Thomas B.C."/>
            <person name="Malmstrom R."/>
            <person name="Stieglmeier M."/>
            <person name="Klingl A."/>
            <person name="Woyke T."/>
            <person name="Ryan C.M."/>
            <person name="Banfield J.F."/>
        </authorList>
    </citation>
    <scope>NUCLEOTIDE SEQUENCE [LARGE SCALE GENOMIC DNA]</scope>
    <source>
        <strain evidence="2">CG23_combo_of_CG06-09_8_20_14_all_41_10</strain>
    </source>
</reference>
<evidence type="ECO:0000313" key="2">
    <source>
        <dbReference type="EMBL" id="PIP18809.1"/>
    </source>
</evidence>
<gene>
    <name evidence="2" type="ORF">COX41_06215</name>
</gene>
<feature type="region of interest" description="Disordered" evidence="1">
    <location>
        <begin position="36"/>
        <end position="74"/>
    </location>
</feature>
<comment type="caution">
    <text evidence="2">The sequence shown here is derived from an EMBL/GenBank/DDBJ whole genome shotgun (WGS) entry which is preliminary data.</text>
</comment>
<feature type="region of interest" description="Disordered" evidence="1">
    <location>
        <begin position="1"/>
        <end position="20"/>
    </location>
</feature>
<accession>A0A2G9YHS5</accession>
<feature type="compositionally biased region" description="Basic and acidic residues" evidence="1">
    <location>
        <begin position="53"/>
        <end position="67"/>
    </location>
</feature>
<dbReference type="Proteomes" id="UP000231292">
    <property type="component" value="Unassembled WGS sequence"/>
</dbReference>
<protein>
    <submittedName>
        <fullName evidence="2">Uncharacterized protein</fullName>
    </submittedName>
</protein>
<dbReference type="EMBL" id="PCRK01000160">
    <property type="protein sequence ID" value="PIP18809.1"/>
    <property type="molecule type" value="Genomic_DNA"/>
</dbReference>
<organism evidence="2 3">
    <name type="scientific">Candidatus Sherwoodlollariibacterium unditelluris</name>
    <dbReference type="NCBI Taxonomy" id="1974757"/>
    <lineage>
        <taxon>Bacteria</taxon>
        <taxon>Pseudomonadati</taxon>
        <taxon>Candidatus Omnitrophota</taxon>
        <taxon>Candidatus Sherwoodlollariibacterium</taxon>
    </lineage>
</organism>
<dbReference type="AlphaFoldDB" id="A0A2G9YHS5"/>
<sequence>MASFDFSTHLENSSGHGSRSRIQIIKNGLIHGSAAGEQEFSRSAASPAGASKRCGEKQTKTDAKTQTDENIYCY</sequence>
<evidence type="ECO:0000256" key="1">
    <source>
        <dbReference type="SAM" id="MobiDB-lite"/>
    </source>
</evidence>